<dbReference type="Gene3D" id="3.40.50.1110">
    <property type="entry name" value="SGNH hydrolase"/>
    <property type="match status" value="1"/>
</dbReference>
<feature type="non-terminal residue" evidence="1">
    <location>
        <position position="64"/>
    </location>
</feature>
<evidence type="ECO:0008006" key="2">
    <source>
        <dbReference type="Google" id="ProtNLM"/>
    </source>
</evidence>
<accession>A0A382Y8R9</accession>
<dbReference type="EMBL" id="UINC01173347">
    <property type="protein sequence ID" value="SVD78888.1"/>
    <property type="molecule type" value="Genomic_DNA"/>
</dbReference>
<evidence type="ECO:0000313" key="1">
    <source>
        <dbReference type="EMBL" id="SVD78888.1"/>
    </source>
</evidence>
<dbReference type="AlphaFoldDB" id="A0A382Y8R9"/>
<sequence length="64" mass="6885">VKKAIFSILLVASATFSPAESITRIACVGDSITFGATMKDRAQNCYPAVLGRLLGKEYTVRNYG</sequence>
<name>A0A382Y8R9_9ZZZZ</name>
<feature type="non-terminal residue" evidence="1">
    <location>
        <position position="1"/>
    </location>
</feature>
<organism evidence="1">
    <name type="scientific">marine metagenome</name>
    <dbReference type="NCBI Taxonomy" id="408172"/>
    <lineage>
        <taxon>unclassified sequences</taxon>
        <taxon>metagenomes</taxon>
        <taxon>ecological metagenomes</taxon>
    </lineage>
</organism>
<dbReference type="SUPFAM" id="SSF52266">
    <property type="entry name" value="SGNH hydrolase"/>
    <property type="match status" value="1"/>
</dbReference>
<protein>
    <recommendedName>
        <fullName evidence="2">SGNH hydrolase-type esterase domain-containing protein</fullName>
    </recommendedName>
</protein>
<gene>
    <name evidence="1" type="ORF">METZ01_LOCUS431742</name>
</gene>
<dbReference type="InterPro" id="IPR036514">
    <property type="entry name" value="SGNH_hydro_sf"/>
</dbReference>
<proteinExistence type="predicted"/>
<reference evidence="1" key="1">
    <citation type="submission" date="2018-05" db="EMBL/GenBank/DDBJ databases">
        <authorList>
            <person name="Lanie J.A."/>
            <person name="Ng W.-L."/>
            <person name="Kazmierczak K.M."/>
            <person name="Andrzejewski T.M."/>
            <person name="Davidsen T.M."/>
            <person name="Wayne K.J."/>
            <person name="Tettelin H."/>
            <person name="Glass J.I."/>
            <person name="Rusch D."/>
            <person name="Podicherti R."/>
            <person name="Tsui H.-C.T."/>
            <person name="Winkler M.E."/>
        </authorList>
    </citation>
    <scope>NUCLEOTIDE SEQUENCE</scope>
</reference>